<gene>
    <name evidence="6" type="ORF">DPMN_124222</name>
</gene>
<dbReference type="GO" id="GO:0005739">
    <property type="term" value="C:mitochondrion"/>
    <property type="evidence" value="ECO:0007669"/>
    <property type="project" value="UniProtKB-SubCell"/>
</dbReference>
<keyword evidence="7" id="KW-1185">Reference proteome</keyword>
<protein>
    <recommendedName>
        <fullName evidence="5">COX assembly mitochondrial protein</fullName>
    </recommendedName>
</protein>
<dbReference type="EMBL" id="JAIWYP010000005">
    <property type="protein sequence ID" value="KAH3822444.1"/>
    <property type="molecule type" value="Genomic_DNA"/>
</dbReference>
<dbReference type="AlphaFoldDB" id="A0A9D4GSB0"/>
<evidence type="ECO:0000256" key="2">
    <source>
        <dbReference type="ARBA" id="ARBA00007347"/>
    </source>
</evidence>
<sequence>MAHPNLSPHLHTEECNGYIKEYQDCHADLWKKFSGQCNPEYLAMMKCFRREKDYKRKNHKLRVKIYVEKPSQPEDHTADD</sequence>
<proteinExistence type="inferred from homology"/>
<reference evidence="6" key="1">
    <citation type="journal article" date="2019" name="bioRxiv">
        <title>The Genome of the Zebra Mussel, Dreissena polymorpha: A Resource for Invasive Species Research.</title>
        <authorList>
            <person name="McCartney M.A."/>
            <person name="Auch B."/>
            <person name="Kono T."/>
            <person name="Mallez S."/>
            <person name="Zhang Y."/>
            <person name="Obille A."/>
            <person name="Becker A."/>
            <person name="Abrahante J.E."/>
            <person name="Garbe J."/>
            <person name="Badalamenti J.P."/>
            <person name="Herman A."/>
            <person name="Mangelson H."/>
            <person name="Liachko I."/>
            <person name="Sullivan S."/>
            <person name="Sone E.D."/>
            <person name="Koren S."/>
            <person name="Silverstein K.A.T."/>
            <person name="Beckman K.B."/>
            <person name="Gohl D.M."/>
        </authorList>
    </citation>
    <scope>NUCLEOTIDE SEQUENCE</scope>
    <source>
        <strain evidence="6">Duluth1</strain>
        <tissue evidence="6">Whole animal</tissue>
    </source>
</reference>
<dbReference type="PANTHER" id="PTHR22977">
    <property type="entry name" value="COX ASSEMBLY MITOCHONDRIAL PROTEIN"/>
    <property type="match status" value="1"/>
</dbReference>
<dbReference type="InterPro" id="IPR013892">
    <property type="entry name" value="Cyt_c_biogenesis_Cmc1-like"/>
</dbReference>
<reference evidence="6" key="2">
    <citation type="submission" date="2020-11" db="EMBL/GenBank/DDBJ databases">
        <authorList>
            <person name="McCartney M.A."/>
            <person name="Auch B."/>
            <person name="Kono T."/>
            <person name="Mallez S."/>
            <person name="Becker A."/>
            <person name="Gohl D.M."/>
            <person name="Silverstein K.A.T."/>
            <person name="Koren S."/>
            <person name="Bechman K.B."/>
            <person name="Herman A."/>
            <person name="Abrahante J.E."/>
            <person name="Garbe J."/>
        </authorList>
    </citation>
    <scope>NUCLEOTIDE SEQUENCE</scope>
    <source>
        <strain evidence="6">Duluth1</strain>
        <tissue evidence="6">Whole animal</tissue>
    </source>
</reference>
<comment type="subcellular location">
    <subcellularLocation>
        <location evidence="1 5">Mitochondrion</location>
    </subcellularLocation>
</comment>
<evidence type="ECO:0000256" key="5">
    <source>
        <dbReference type="RuleBase" id="RU364104"/>
    </source>
</evidence>
<comment type="similarity">
    <text evidence="2 5">Belongs to the CMC family.</text>
</comment>
<organism evidence="6 7">
    <name type="scientific">Dreissena polymorpha</name>
    <name type="common">Zebra mussel</name>
    <name type="synonym">Mytilus polymorpha</name>
    <dbReference type="NCBI Taxonomy" id="45954"/>
    <lineage>
        <taxon>Eukaryota</taxon>
        <taxon>Metazoa</taxon>
        <taxon>Spiralia</taxon>
        <taxon>Lophotrochozoa</taxon>
        <taxon>Mollusca</taxon>
        <taxon>Bivalvia</taxon>
        <taxon>Autobranchia</taxon>
        <taxon>Heteroconchia</taxon>
        <taxon>Euheterodonta</taxon>
        <taxon>Imparidentia</taxon>
        <taxon>Neoheterodontei</taxon>
        <taxon>Myida</taxon>
        <taxon>Dreissenoidea</taxon>
        <taxon>Dreissenidae</taxon>
        <taxon>Dreissena</taxon>
    </lineage>
</organism>
<dbReference type="Proteomes" id="UP000828390">
    <property type="component" value="Unassembled WGS sequence"/>
</dbReference>
<evidence type="ECO:0000256" key="1">
    <source>
        <dbReference type="ARBA" id="ARBA00004173"/>
    </source>
</evidence>
<evidence type="ECO:0000256" key="4">
    <source>
        <dbReference type="ARBA" id="ARBA00023157"/>
    </source>
</evidence>
<name>A0A9D4GSB0_DREPO</name>
<dbReference type="PANTHER" id="PTHR22977:SF1">
    <property type="entry name" value="COX ASSEMBLY MITOCHONDRIAL PROTEIN 2 HOMOLOG"/>
    <property type="match status" value="1"/>
</dbReference>
<evidence type="ECO:0000313" key="6">
    <source>
        <dbReference type="EMBL" id="KAH3822444.1"/>
    </source>
</evidence>
<evidence type="ECO:0000256" key="3">
    <source>
        <dbReference type="ARBA" id="ARBA00023128"/>
    </source>
</evidence>
<dbReference type="Pfam" id="PF08583">
    <property type="entry name" value="Cmc1"/>
    <property type="match status" value="1"/>
</dbReference>
<evidence type="ECO:0000313" key="7">
    <source>
        <dbReference type="Proteomes" id="UP000828390"/>
    </source>
</evidence>
<comment type="caution">
    <text evidence="6">The sequence shown here is derived from an EMBL/GenBank/DDBJ whole genome shotgun (WGS) entry which is preliminary data.</text>
</comment>
<accession>A0A9D4GSB0</accession>
<keyword evidence="4" id="KW-1015">Disulfide bond</keyword>
<keyword evidence="3 5" id="KW-0496">Mitochondrion</keyword>